<dbReference type="SUPFAM" id="SSF52540">
    <property type="entry name" value="P-loop containing nucleoside triphosphate hydrolases"/>
    <property type="match status" value="1"/>
</dbReference>
<dbReference type="PROSITE" id="PS00662">
    <property type="entry name" value="T2SP_E"/>
    <property type="match status" value="1"/>
</dbReference>
<dbReference type="Proteomes" id="UP000198741">
    <property type="component" value="Chromosome I"/>
</dbReference>
<accession>A0A1H0R7E1</accession>
<dbReference type="GO" id="GO:0005886">
    <property type="term" value="C:plasma membrane"/>
    <property type="evidence" value="ECO:0007669"/>
    <property type="project" value="TreeGrafter"/>
</dbReference>
<dbReference type="STRING" id="1090615.SAMN04515671_3428"/>
<evidence type="ECO:0000256" key="1">
    <source>
        <dbReference type="ARBA" id="ARBA00006611"/>
    </source>
</evidence>
<keyword evidence="7" id="KW-1185">Reference proteome</keyword>
<dbReference type="PANTHER" id="PTHR30258">
    <property type="entry name" value="TYPE II SECRETION SYSTEM PROTEIN GSPE-RELATED"/>
    <property type="match status" value="1"/>
</dbReference>
<sequence length="593" mass="64209">MKLSRHRAPAPAAPAREAAPVTREITDLSVDPAGRRIGEMLVAAQLVTAEQITTALTAPATRSGKRLGEVLIQLGSLQARELLGVLAEQKSLPLIDLRRVTPAPDAIALLTEAQARALTAIAIEIRTDDVLIAIADPSEAAMTAIREALARPVSFGLAARAEILTAVGNSYRALTGLDSQVKAFEVQDSVRKDSARMDSAIASDDAPVVQVVQKVITQGLRDRASDIHIEPQEDRVRVRYRVDGALHDVLMLPKSMGPAVVSRIKILGGMNIVERRRSQDGQMAMEIEGRAVDIRVATTATIWGEKVVLRLLDKSRPLFRLAELGMPADTAERYSALLHSPYGMVICAGPTGSGKTTSLYGSLGEINSPDQNVMTIEDPVEYTFPSINQIQINEQAGITFAGGLRSILRQDPDVILVGEIRDVETARIAVQSALTGHFVLSSVHATDSVSALHRLIDMGIETFLVASSITAIVAQRLVRRICHYCRTGYQPAPEELEFLKVAGGAVPAEGFFHGEGCNFCAQTGYLERIGVYELLTVTDSIRDMILDRRSHDDMRKVARCEGMRTLLEEAARLVENGTTTVSEIMRSIYAVGG</sequence>
<dbReference type="Gene3D" id="3.40.50.300">
    <property type="entry name" value="P-loop containing nucleotide triphosphate hydrolases"/>
    <property type="match status" value="1"/>
</dbReference>
<keyword evidence="3" id="KW-0067">ATP-binding</keyword>
<dbReference type="InterPro" id="IPR037257">
    <property type="entry name" value="T2SS_E_N_sf"/>
</dbReference>
<evidence type="ECO:0000256" key="4">
    <source>
        <dbReference type="SAM" id="MobiDB-lite"/>
    </source>
</evidence>
<evidence type="ECO:0000256" key="3">
    <source>
        <dbReference type="ARBA" id="ARBA00022840"/>
    </source>
</evidence>
<evidence type="ECO:0000313" key="7">
    <source>
        <dbReference type="Proteomes" id="UP000198741"/>
    </source>
</evidence>
<evidence type="ECO:0000256" key="2">
    <source>
        <dbReference type="ARBA" id="ARBA00022741"/>
    </source>
</evidence>
<dbReference type="RefSeq" id="WP_197676228.1">
    <property type="nucleotide sequence ID" value="NZ_LT629710.1"/>
</dbReference>
<feature type="compositionally biased region" description="Low complexity" evidence="4">
    <location>
        <begin position="9"/>
        <end position="20"/>
    </location>
</feature>
<proteinExistence type="inferred from homology"/>
<dbReference type="GO" id="GO:0016887">
    <property type="term" value="F:ATP hydrolysis activity"/>
    <property type="evidence" value="ECO:0007669"/>
    <property type="project" value="TreeGrafter"/>
</dbReference>
<evidence type="ECO:0000259" key="5">
    <source>
        <dbReference type="PROSITE" id="PS00662"/>
    </source>
</evidence>
<feature type="domain" description="Bacterial type II secretion system protein E" evidence="5">
    <location>
        <begin position="408"/>
        <end position="422"/>
    </location>
</feature>
<keyword evidence="2" id="KW-0547">Nucleotide-binding</keyword>
<dbReference type="AlphaFoldDB" id="A0A1H0R7E1"/>
<dbReference type="Gene3D" id="3.30.300.160">
    <property type="entry name" value="Type II secretion system, protein E, N-terminal domain"/>
    <property type="match status" value="1"/>
</dbReference>
<dbReference type="InterPro" id="IPR007831">
    <property type="entry name" value="T2SS_GspE_N"/>
</dbReference>
<dbReference type="FunFam" id="3.40.50.300:FF:000398">
    <property type="entry name" value="Type IV pilus assembly ATPase PilB"/>
    <property type="match status" value="1"/>
</dbReference>
<dbReference type="SUPFAM" id="SSF160246">
    <property type="entry name" value="EspE N-terminal domain-like"/>
    <property type="match status" value="1"/>
</dbReference>
<evidence type="ECO:0000313" key="6">
    <source>
        <dbReference type="EMBL" id="SDP25345.1"/>
    </source>
</evidence>
<dbReference type="Gene3D" id="3.30.450.90">
    <property type="match status" value="1"/>
</dbReference>
<dbReference type="PANTHER" id="PTHR30258:SF2">
    <property type="entry name" value="COMG OPERON PROTEIN 1"/>
    <property type="match status" value="1"/>
</dbReference>
<comment type="similarity">
    <text evidence="1">Belongs to the GSP E family.</text>
</comment>
<gene>
    <name evidence="6" type="ORF">SAMN04515671_3428</name>
</gene>
<protein>
    <submittedName>
        <fullName evidence="6">Type IV pilus assembly protein PilB</fullName>
    </submittedName>
</protein>
<dbReference type="Pfam" id="PF05157">
    <property type="entry name" value="MshEN"/>
    <property type="match status" value="1"/>
</dbReference>
<dbReference type="InterPro" id="IPR001482">
    <property type="entry name" value="T2SS/T4SS_dom"/>
</dbReference>
<dbReference type="Pfam" id="PF00437">
    <property type="entry name" value="T2SSE"/>
    <property type="match status" value="1"/>
</dbReference>
<dbReference type="GO" id="GO:0005524">
    <property type="term" value="F:ATP binding"/>
    <property type="evidence" value="ECO:0007669"/>
    <property type="project" value="UniProtKB-KW"/>
</dbReference>
<dbReference type="EMBL" id="LT629710">
    <property type="protein sequence ID" value="SDP25345.1"/>
    <property type="molecule type" value="Genomic_DNA"/>
</dbReference>
<organism evidence="6 7">
    <name type="scientific">Nakamurella panacisegetis</name>
    <dbReference type="NCBI Taxonomy" id="1090615"/>
    <lineage>
        <taxon>Bacteria</taxon>
        <taxon>Bacillati</taxon>
        <taxon>Actinomycetota</taxon>
        <taxon>Actinomycetes</taxon>
        <taxon>Nakamurellales</taxon>
        <taxon>Nakamurellaceae</taxon>
        <taxon>Nakamurella</taxon>
    </lineage>
</organism>
<name>A0A1H0R7E1_9ACTN</name>
<feature type="region of interest" description="Disordered" evidence="4">
    <location>
        <begin position="1"/>
        <end position="20"/>
    </location>
</feature>
<dbReference type="InterPro" id="IPR027417">
    <property type="entry name" value="P-loop_NTPase"/>
</dbReference>
<reference evidence="6 7" key="1">
    <citation type="submission" date="2016-10" db="EMBL/GenBank/DDBJ databases">
        <authorList>
            <person name="de Groot N.N."/>
        </authorList>
    </citation>
    <scope>NUCLEOTIDE SEQUENCE [LARGE SCALE GENOMIC DNA]</scope>
    <source>
        <strain evidence="7">P4-7,KCTC 19426,CECT 7604</strain>
    </source>
</reference>
<dbReference type="CDD" id="cd01129">
    <property type="entry name" value="PulE-GspE-like"/>
    <property type="match status" value="1"/>
</dbReference>